<feature type="domain" description="AB hydrolase-1" evidence="1">
    <location>
        <begin position="23"/>
        <end position="126"/>
    </location>
</feature>
<dbReference type="InterPro" id="IPR050266">
    <property type="entry name" value="AB_hydrolase_sf"/>
</dbReference>
<comment type="caution">
    <text evidence="2">The sequence shown here is derived from an EMBL/GenBank/DDBJ whole genome shotgun (WGS) entry which is preliminary data.</text>
</comment>
<dbReference type="GO" id="GO:0016787">
    <property type="term" value="F:hydrolase activity"/>
    <property type="evidence" value="ECO:0007669"/>
    <property type="project" value="UniProtKB-KW"/>
</dbReference>
<dbReference type="Gene3D" id="3.40.50.1820">
    <property type="entry name" value="alpha/beta hydrolase"/>
    <property type="match status" value="1"/>
</dbReference>
<organism evidence="2 3">
    <name type="scientific">Altericroceibacterium spongiae</name>
    <dbReference type="NCBI Taxonomy" id="2320269"/>
    <lineage>
        <taxon>Bacteria</taxon>
        <taxon>Pseudomonadati</taxon>
        <taxon>Pseudomonadota</taxon>
        <taxon>Alphaproteobacteria</taxon>
        <taxon>Sphingomonadales</taxon>
        <taxon>Erythrobacteraceae</taxon>
        <taxon>Altericroceibacterium</taxon>
    </lineage>
</organism>
<name>A0A420ESF2_9SPHN</name>
<evidence type="ECO:0000259" key="1">
    <source>
        <dbReference type="Pfam" id="PF00561"/>
    </source>
</evidence>
<reference evidence="2 3" key="1">
    <citation type="submission" date="2018-09" db="EMBL/GenBank/DDBJ databases">
        <title>Altererythrobacter spongiae sp. nov., isolated from a marine sponge.</title>
        <authorList>
            <person name="Zhuang L."/>
            <person name="Luo L."/>
        </authorList>
    </citation>
    <scope>NUCLEOTIDE SEQUENCE [LARGE SCALE GENOMIC DNA]</scope>
    <source>
        <strain evidence="2 3">HN-Y73</strain>
    </source>
</reference>
<dbReference type="EMBL" id="RAPF01000001">
    <property type="protein sequence ID" value="RKF23553.1"/>
    <property type="molecule type" value="Genomic_DNA"/>
</dbReference>
<dbReference type="PRINTS" id="PR00412">
    <property type="entry name" value="EPOXHYDRLASE"/>
</dbReference>
<evidence type="ECO:0000313" key="2">
    <source>
        <dbReference type="EMBL" id="RKF23553.1"/>
    </source>
</evidence>
<dbReference type="SUPFAM" id="SSF53474">
    <property type="entry name" value="alpha/beta-Hydrolases"/>
    <property type="match status" value="1"/>
</dbReference>
<dbReference type="InterPro" id="IPR000639">
    <property type="entry name" value="Epox_hydrolase-like"/>
</dbReference>
<evidence type="ECO:0000313" key="3">
    <source>
        <dbReference type="Proteomes" id="UP000284395"/>
    </source>
</evidence>
<dbReference type="GO" id="GO:0016020">
    <property type="term" value="C:membrane"/>
    <property type="evidence" value="ECO:0007669"/>
    <property type="project" value="TreeGrafter"/>
</dbReference>
<keyword evidence="2" id="KW-0378">Hydrolase</keyword>
<dbReference type="AlphaFoldDB" id="A0A420ESF2"/>
<accession>A0A420ESF2</accession>
<gene>
    <name evidence="2" type="ORF">D6851_00530</name>
</gene>
<proteinExistence type="predicted"/>
<keyword evidence="3" id="KW-1185">Reference proteome</keyword>
<dbReference type="PRINTS" id="PR00111">
    <property type="entry name" value="ABHYDROLASE"/>
</dbReference>
<dbReference type="InterPro" id="IPR000073">
    <property type="entry name" value="AB_hydrolase_1"/>
</dbReference>
<dbReference type="PANTHER" id="PTHR43798">
    <property type="entry name" value="MONOACYLGLYCEROL LIPASE"/>
    <property type="match status" value="1"/>
</dbReference>
<dbReference type="PANTHER" id="PTHR43798:SF33">
    <property type="entry name" value="HYDROLASE, PUTATIVE (AFU_ORTHOLOGUE AFUA_2G14860)-RELATED"/>
    <property type="match status" value="1"/>
</dbReference>
<dbReference type="OrthoDB" id="9808398at2"/>
<protein>
    <submittedName>
        <fullName evidence="2">Alpha/beta hydrolase</fullName>
    </submittedName>
</protein>
<sequence>MRRHSFEHDGVVFSFLDAGGDGKPLLALHGHWMGASDFAEVANDLSPEWRVIALDQRGFGETDHGAAHHMAAYIGDAVALLEHLSITEPVPVLGHSFGGIVAYHLAAVHPDRVAAMIIEDIGVNMQDDSAPFVTNWSGTFRLREALEERLGPRLSPYLQNSICRVKDGWTLNFDPAEFLESEQATNGDHWNVWLQSRCPALVVSGGESRVSDAGELRAMAEKRDAAAFAQLKAGHSVHIDARSEFVNLLRQFLKQQHL</sequence>
<dbReference type="InterPro" id="IPR029058">
    <property type="entry name" value="AB_hydrolase_fold"/>
</dbReference>
<dbReference type="Proteomes" id="UP000284395">
    <property type="component" value="Unassembled WGS sequence"/>
</dbReference>
<dbReference type="Pfam" id="PF00561">
    <property type="entry name" value="Abhydrolase_1"/>
    <property type="match status" value="1"/>
</dbReference>